<dbReference type="GO" id="GO:0016020">
    <property type="term" value="C:membrane"/>
    <property type="evidence" value="ECO:0007669"/>
    <property type="project" value="UniProtKB-SubCell"/>
</dbReference>
<dbReference type="EMBL" id="JQDR03001691">
    <property type="protein sequence ID" value="KAA0203428.1"/>
    <property type="molecule type" value="Genomic_DNA"/>
</dbReference>
<evidence type="ECO:0008006" key="7">
    <source>
        <dbReference type="Google" id="ProtNLM"/>
    </source>
</evidence>
<protein>
    <recommendedName>
        <fullName evidence="7">ABC transporter domain-containing protein</fullName>
    </recommendedName>
</protein>
<evidence type="ECO:0000256" key="2">
    <source>
        <dbReference type="ARBA" id="ARBA00022692"/>
    </source>
</evidence>
<reference evidence="6" key="1">
    <citation type="submission" date="2014-08" db="EMBL/GenBank/DDBJ databases">
        <authorList>
            <person name="Murali S."/>
            <person name="Richards S."/>
            <person name="Bandaranaike D."/>
            <person name="Bellair M."/>
            <person name="Blankenburg K."/>
            <person name="Chao H."/>
            <person name="Dinh H."/>
            <person name="Doddapaneni H."/>
            <person name="Dugan-Rocha S."/>
            <person name="Elkadiri S."/>
            <person name="Gnanaolivu R."/>
            <person name="Hughes D."/>
            <person name="Lee S."/>
            <person name="Li M."/>
            <person name="Ming W."/>
            <person name="Munidasa M."/>
            <person name="Muniz J."/>
            <person name="Nguyen L."/>
            <person name="Osuji N."/>
            <person name="Pu L.-L."/>
            <person name="Puazo M."/>
            <person name="Skinner E."/>
            <person name="Qu C."/>
            <person name="Quiroz J."/>
            <person name="Raj R."/>
            <person name="Weissenberger G."/>
            <person name="Xin Y."/>
            <person name="Zou X."/>
            <person name="Han Y."/>
            <person name="Worley K."/>
            <person name="Muzny D."/>
            <person name="Gibbs R."/>
        </authorList>
    </citation>
    <scope>NUCLEOTIDE SEQUENCE</scope>
    <source>
        <strain evidence="6">HAZT.00-mixed</strain>
        <tissue evidence="6">Whole organism</tissue>
    </source>
</reference>
<proteinExistence type="predicted"/>
<feature type="region of interest" description="Disordered" evidence="5">
    <location>
        <begin position="114"/>
        <end position="145"/>
    </location>
</feature>
<name>A0A6A0HC97_HYAAZ</name>
<dbReference type="AlphaFoldDB" id="A0A6A0HC97"/>
<dbReference type="Gene3D" id="1.20.1560.10">
    <property type="entry name" value="ABC transporter type 1, transmembrane domain"/>
    <property type="match status" value="1"/>
</dbReference>
<dbReference type="InterPro" id="IPR039421">
    <property type="entry name" value="Type_1_exporter"/>
</dbReference>
<dbReference type="GO" id="GO:0005524">
    <property type="term" value="F:ATP binding"/>
    <property type="evidence" value="ECO:0007669"/>
    <property type="project" value="InterPro"/>
</dbReference>
<organism evidence="6">
    <name type="scientific">Hyalella azteca</name>
    <name type="common">Amphipod</name>
    <dbReference type="NCBI Taxonomy" id="294128"/>
    <lineage>
        <taxon>Eukaryota</taxon>
        <taxon>Metazoa</taxon>
        <taxon>Ecdysozoa</taxon>
        <taxon>Arthropoda</taxon>
        <taxon>Crustacea</taxon>
        <taxon>Multicrustacea</taxon>
        <taxon>Malacostraca</taxon>
        <taxon>Eumalacostraca</taxon>
        <taxon>Peracarida</taxon>
        <taxon>Amphipoda</taxon>
        <taxon>Senticaudata</taxon>
        <taxon>Talitrida</taxon>
        <taxon>Talitroidea</taxon>
        <taxon>Hyalellidae</taxon>
        <taxon>Hyalella</taxon>
    </lineage>
</organism>
<evidence type="ECO:0000256" key="3">
    <source>
        <dbReference type="ARBA" id="ARBA00022989"/>
    </source>
</evidence>
<dbReference type="SUPFAM" id="SSF52540">
    <property type="entry name" value="P-loop containing nucleoside triphosphate hydrolases"/>
    <property type="match status" value="2"/>
</dbReference>
<dbReference type="GO" id="GO:0015421">
    <property type="term" value="F:ABC-type oligopeptide transporter activity"/>
    <property type="evidence" value="ECO:0007669"/>
    <property type="project" value="TreeGrafter"/>
</dbReference>
<keyword evidence="2" id="KW-0812">Transmembrane</keyword>
<dbReference type="PANTHER" id="PTHR43394:SF1">
    <property type="entry name" value="ATP-BINDING CASSETTE SUB-FAMILY B MEMBER 10, MITOCHONDRIAL"/>
    <property type="match status" value="1"/>
</dbReference>
<keyword evidence="4" id="KW-0472">Membrane</keyword>
<comment type="subcellular location">
    <subcellularLocation>
        <location evidence="1">Membrane</location>
        <topology evidence="1">Multi-pass membrane protein</topology>
    </subcellularLocation>
</comment>
<dbReference type="Gene3D" id="3.40.50.300">
    <property type="entry name" value="P-loop containing nucleotide triphosphate hydrolases"/>
    <property type="match status" value="2"/>
</dbReference>
<comment type="caution">
    <text evidence="6">The sequence shown here is derived from an EMBL/GenBank/DDBJ whole genome shotgun (WGS) entry which is preliminary data.</text>
</comment>
<reference evidence="6" key="3">
    <citation type="submission" date="2019-06" db="EMBL/GenBank/DDBJ databases">
        <authorList>
            <person name="Poynton C."/>
            <person name="Hasenbein S."/>
            <person name="Benoit J.B."/>
            <person name="Sepulveda M.S."/>
            <person name="Poelchau M.F."/>
            <person name="Murali S.C."/>
            <person name="Chen S."/>
            <person name="Glastad K.M."/>
            <person name="Werren J.H."/>
            <person name="Vineis J.H."/>
            <person name="Bowen J.L."/>
            <person name="Friedrich M."/>
            <person name="Jones J."/>
            <person name="Robertson H.M."/>
            <person name="Feyereisen R."/>
            <person name="Mechler-Hickson A."/>
            <person name="Mathers N."/>
            <person name="Lee C.E."/>
            <person name="Colbourne J.K."/>
            <person name="Biales A."/>
            <person name="Johnston J.S."/>
            <person name="Wellborn G.A."/>
            <person name="Rosendale A.J."/>
            <person name="Cridge A.G."/>
            <person name="Munoz-Torres M.C."/>
            <person name="Bain P.A."/>
            <person name="Manny A.R."/>
            <person name="Major K.M."/>
            <person name="Lambert F.N."/>
            <person name="Vulpe C.D."/>
            <person name="Tuck P."/>
            <person name="Blalock B.J."/>
            <person name="Lin Y.-Y."/>
            <person name="Smith M.E."/>
            <person name="Ochoa-Acuna H."/>
            <person name="Chen M.-J.M."/>
            <person name="Childers C.P."/>
            <person name="Qu J."/>
            <person name="Dugan S."/>
            <person name="Lee S.L."/>
            <person name="Chao H."/>
            <person name="Dinh H."/>
            <person name="Han Y."/>
            <person name="Doddapaneni H."/>
            <person name="Worley K.C."/>
            <person name="Muzny D.M."/>
            <person name="Gibbs R.A."/>
            <person name="Richards S."/>
        </authorList>
    </citation>
    <scope>NUCLEOTIDE SEQUENCE</scope>
    <source>
        <strain evidence="6">HAZT.00-mixed</strain>
        <tissue evidence="6">Whole organism</tissue>
    </source>
</reference>
<evidence type="ECO:0000313" key="6">
    <source>
        <dbReference type="EMBL" id="KAA0203428.1"/>
    </source>
</evidence>
<evidence type="ECO:0000256" key="1">
    <source>
        <dbReference type="ARBA" id="ARBA00004141"/>
    </source>
</evidence>
<dbReference type="PANTHER" id="PTHR43394">
    <property type="entry name" value="ATP-DEPENDENT PERMEASE MDL1, MITOCHONDRIAL"/>
    <property type="match status" value="1"/>
</dbReference>
<accession>A0A6A0HC97</accession>
<dbReference type="InterPro" id="IPR027417">
    <property type="entry name" value="P-loop_NTPase"/>
</dbReference>
<dbReference type="InterPro" id="IPR036640">
    <property type="entry name" value="ABC1_TM_sf"/>
</dbReference>
<sequence length="166" mass="18277">MRRPEAIELKAPQGRIEFRNVSFHYLPEKTILQDVSFVVEPGKTLAISALNTVCQGRTVIVVAHRLSTIINADSILVLKDGRVVEQGRHNELIAQEGLYADMWRQQLESNQGSALATANSSLPEGDAPSDGDAGNKSATANQEQETRVVRLEAALTELIDWNDAWL</sequence>
<gene>
    <name evidence="6" type="ORF">HAZT_HAZT006262</name>
</gene>
<keyword evidence="3" id="KW-1133">Transmembrane helix</keyword>
<evidence type="ECO:0000256" key="5">
    <source>
        <dbReference type="SAM" id="MobiDB-lite"/>
    </source>
</evidence>
<evidence type="ECO:0000256" key="4">
    <source>
        <dbReference type="ARBA" id="ARBA00023136"/>
    </source>
</evidence>
<reference evidence="6" key="2">
    <citation type="journal article" date="2018" name="Environ. Sci. Technol.">
        <title>The Toxicogenome of Hyalella azteca: A Model for Sediment Ecotoxicology and Evolutionary Toxicology.</title>
        <authorList>
            <person name="Poynton H.C."/>
            <person name="Hasenbein S."/>
            <person name="Benoit J.B."/>
            <person name="Sepulveda M.S."/>
            <person name="Poelchau M.F."/>
            <person name="Hughes D.S.T."/>
            <person name="Murali S.C."/>
            <person name="Chen S."/>
            <person name="Glastad K.M."/>
            <person name="Goodisman M.A.D."/>
            <person name="Werren J.H."/>
            <person name="Vineis J.H."/>
            <person name="Bowen J.L."/>
            <person name="Friedrich M."/>
            <person name="Jones J."/>
            <person name="Robertson H.M."/>
            <person name="Feyereisen R."/>
            <person name="Mechler-Hickson A."/>
            <person name="Mathers N."/>
            <person name="Lee C.E."/>
            <person name="Colbourne J.K."/>
            <person name="Biales A."/>
            <person name="Johnston J.S."/>
            <person name="Wellborn G.A."/>
            <person name="Rosendale A.J."/>
            <person name="Cridge A.G."/>
            <person name="Munoz-Torres M.C."/>
            <person name="Bain P.A."/>
            <person name="Manny A.R."/>
            <person name="Major K.M."/>
            <person name="Lambert F.N."/>
            <person name="Vulpe C.D."/>
            <person name="Tuck P."/>
            <person name="Blalock B.J."/>
            <person name="Lin Y.Y."/>
            <person name="Smith M.E."/>
            <person name="Ochoa-Acuna H."/>
            <person name="Chen M.M."/>
            <person name="Childers C.P."/>
            <person name="Qu J."/>
            <person name="Dugan S."/>
            <person name="Lee S.L."/>
            <person name="Chao H."/>
            <person name="Dinh H."/>
            <person name="Han Y."/>
            <person name="Doddapaneni H."/>
            <person name="Worley K.C."/>
            <person name="Muzny D.M."/>
            <person name="Gibbs R.A."/>
            <person name="Richards S."/>
        </authorList>
    </citation>
    <scope>NUCLEOTIDE SEQUENCE</scope>
    <source>
        <strain evidence="6">HAZT.00-mixed</strain>
        <tissue evidence="6">Whole organism</tissue>
    </source>
</reference>
<dbReference type="Proteomes" id="UP000711488">
    <property type="component" value="Unassembled WGS sequence"/>
</dbReference>